<dbReference type="InterPro" id="IPR027417">
    <property type="entry name" value="P-loop_NTPase"/>
</dbReference>
<dbReference type="InterPro" id="IPR000432">
    <property type="entry name" value="DNA_mismatch_repair_MutS_C"/>
</dbReference>
<evidence type="ECO:0000313" key="7">
    <source>
        <dbReference type="Proteomes" id="UP000612352"/>
    </source>
</evidence>
<protein>
    <recommendedName>
        <fullName evidence="5">DNA mismatch repair proteins mutS family domain-containing protein</fullName>
    </recommendedName>
</protein>
<dbReference type="Gene3D" id="3.40.50.300">
    <property type="entry name" value="P-loop containing nucleotide triphosphate hydrolases"/>
    <property type="match status" value="1"/>
</dbReference>
<organism evidence="6 7">
    <name type="scientific">Brachybacterium halotolerans</name>
    <dbReference type="NCBI Taxonomy" id="2795215"/>
    <lineage>
        <taxon>Bacteria</taxon>
        <taxon>Bacillati</taxon>
        <taxon>Actinomycetota</taxon>
        <taxon>Actinomycetes</taxon>
        <taxon>Micrococcales</taxon>
        <taxon>Dermabacteraceae</taxon>
        <taxon>Brachybacterium</taxon>
    </lineage>
</organism>
<dbReference type="PANTHER" id="PTHR11361">
    <property type="entry name" value="DNA MISMATCH REPAIR PROTEIN MUTS FAMILY MEMBER"/>
    <property type="match status" value="1"/>
</dbReference>
<gene>
    <name evidence="6" type="ORF">I8D64_08345</name>
</gene>
<feature type="region of interest" description="Disordered" evidence="4">
    <location>
        <begin position="505"/>
        <end position="525"/>
    </location>
</feature>
<dbReference type="EMBL" id="JAEDAJ010000003">
    <property type="protein sequence ID" value="MBK0331409.1"/>
    <property type="molecule type" value="Genomic_DNA"/>
</dbReference>
<feature type="compositionally biased region" description="Basic and acidic residues" evidence="4">
    <location>
        <begin position="506"/>
        <end position="525"/>
    </location>
</feature>
<evidence type="ECO:0000313" key="6">
    <source>
        <dbReference type="EMBL" id="MBK0331409.1"/>
    </source>
</evidence>
<dbReference type="PANTHER" id="PTHR11361:SF34">
    <property type="entry name" value="DNA MISMATCH REPAIR PROTEIN MSH1, MITOCHONDRIAL"/>
    <property type="match status" value="1"/>
</dbReference>
<evidence type="ECO:0000256" key="2">
    <source>
        <dbReference type="ARBA" id="ARBA00022840"/>
    </source>
</evidence>
<dbReference type="InterPro" id="IPR045076">
    <property type="entry name" value="MutS"/>
</dbReference>
<dbReference type="Pfam" id="PF00488">
    <property type="entry name" value="MutS_V"/>
    <property type="match status" value="1"/>
</dbReference>
<keyword evidence="7" id="KW-1185">Reference proteome</keyword>
<dbReference type="SUPFAM" id="SSF52540">
    <property type="entry name" value="P-loop containing nucleoside triphosphate hydrolases"/>
    <property type="match status" value="1"/>
</dbReference>
<evidence type="ECO:0000259" key="5">
    <source>
        <dbReference type="SMART" id="SM00534"/>
    </source>
</evidence>
<dbReference type="Proteomes" id="UP000612352">
    <property type="component" value="Unassembled WGS sequence"/>
</dbReference>
<accession>A0ABS1B9W5</accession>
<proteinExistence type="predicted"/>
<evidence type="ECO:0000256" key="1">
    <source>
        <dbReference type="ARBA" id="ARBA00022741"/>
    </source>
</evidence>
<keyword evidence="1" id="KW-0547">Nucleotide-binding</keyword>
<dbReference type="SMART" id="SM00534">
    <property type="entry name" value="MUTSac"/>
    <property type="match status" value="1"/>
</dbReference>
<sequence>MKTGLLDPVGDRRPARERACSLPAGPSEPLPPELADDLADDLHLERLLAAMSDGDRLTRDASRQVLLHPRSDPAVIEHRQRALSDCLRHRERVEELFALCQDALAVRRDILWLPLRGHPSSELSSNVRRLGALADHLEVLHTLCAGIEDEFSSPAFRDLAARLDQQTSPSALADLRALLRELALPDGLLITAGAAVDGTVEPVLARRTGLTHPHLLARMPVGHPRETFVLPERDQAGGEALAALRDRALEDLAHLTTSAVEEVTGFFGDLRRELAFYRGAVRLVDTLRDLDAPVCWPDPSTSDTTATLGIYDPCLALQRREAPVGNDLELRGAGLLVVTGANEGGKSTLLRALGLAQLMMQAGMVVAAEQFAARPVGRVLTHFAREEDSQLVHGKLDEELERMHRIVEAIAPADLLLCNESFASTDEAEGSELLLEVTRALVDGGVQIRTVTHLFDFADSLAQDEGVGAAFLRAPRDGAFQLVEGGPLRTSFGLDLYDRAFGTDLADPRTRPRSDTPAVPKEERP</sequence>
<feature type="compositionally biased region" description="Basic and acidic residues" evidence="4">
    <location>
        <begin position="9"/>
        <end position="19"/>
    </location>
</feature>
<dbReference type="RefSeq" id="WP_200502015.1">
    <property type="nucleotide sequence ID" value="NZ_JAEDAJ010000003.1"/>
</dbReference>
<evidence type="ECO:0000256" key="4">
    <source>
        <dbReference type="SAM" id="MobiDB-lite"/>
    </source>
</evidence>
<keyword evidence="2" id="KW-0067">ATP-binding</keyword>
<keyword evidence="3" id="KW-0238">DNA-binding</keyword>
<name>A0ABS1B9W5_9MICO</name>
<evidence type="ECO:0000256" key="3">
    <source>
        <dbReference type="ARBA" id="ARBA00023125"/>
    </source>
</evidence>
<reference evidence="6 7" key="1">
    <citation type="submission" date="2020-12" db="EMBL/GenBank/DDBJ databases">
        <title>Brachybacterium sp. MASK1Z-5, whole genome shotgun sequence.</title>
        <authorList>
            <person name="Tuo L."/>
        </authorList>
    </citation>
    <scope>NUCLEOTIDE SEQUENCE [LARGE SCALE GENOMIC DNA]</scope>
    <source>
        <strain evidence="6 7">MASK1Z-5</strain>
    </source>
</reference>
<feature type="domain" description="DNA mismatch repair proteins mutS family" evidence="5">
    <location>
        <begin position="333"/>
        <end position="505"/>
    </location>
</feature>
<comment type="caution">
    <text evidence="6">The sequence shown here is derived from an EMBL/GenBank/DDBJ whole genome shotgun (WGS) entry which is preliminary data.</text>
</comment>
<feature type="region of interest" description="Disordered" evidence="4">
    <location>
        <begin position="1"/>
        <end position="32"/>
    </location>
</feature>